<dbReference type="InterPro" id="IPR059179">
    <property type="entry name" value="MLKL-like_MCAfunc"/>
</dbReference>
<evidence type="ECO:0000256" key="1">
    <source>
        <dbReference type="ARBA" id="ARBA00000900"/>
    </source>
</evidence>
<dbReference type="GO" id="GO:0007166">
    <property type="term" value="P:cell surface receptor signaling pathway"/>
    <property type="evidence" value="ECO:0007669"/>
    <property type="project" value="InterPro"/>
</dbReference>
<keyword evidence="6" id="KW-0833">Ubl conjugation pathway</keyword>
<evidence type="ECO:0000313" key="9">
    <source>
        <dbReference type="Proteomes" id="UP000818029"/>
    </source>
</evidence>
<keyword evidence="4" id="KW-0808">Transferase</keyword>
<feature type="domain" description="U-box" evidence="8">
    <location>
        <begin position="259"/>
        <end position="333"/>
    </location>
</feature>
<evidence type="ECO:0000256" key="3">
    <source>
        <dbReference type="ARBA" id="ARBA00012483"/>
    </source>
</evidence>
<dbReference type="Proteomes" id="UP000818029">
    <property type="component" value="Chromosome D09"/>
</dbReference>
<dbReference type="KEGG" id="ghi:107929123"/>
<evidence type="ECO:0000256" key="4">
    <source>
        <dbReference type="ARBA" id="ARBA00022679"/>
    </source>
</evidence>
<gene>
    <name evidence="10 11 12" type="primary">LOC107929123</name>
</gene>
<dbReference type="Gene3D" id="3.30.40.10">
    <property type="entry name" value="Zinc/RING finger domain, C3HC4 (zinc finger)"/>
    <property type="match status" value="1"/>
</dbReference>
<keyword evidence="9" id="KW-1185">Reference proteome</keyword>
<dbReference type="GO" id="GO:0016567">
    <property type="term" value="P:protein ubiquitination"/>
    <property type="evidence" value="ECO:0007669"/>
    <property type="project" value="UniProtKB-UniPathway"/>
</dbReference>
<keyword evidence="5" id="KW-0677">Repeat</keyword>
<accession>A0A1U8LMY0</accession>
<feature type="repeat" description="ARM" evidence="7">
    <location>
        <begin position="547"/>
        <end position="589"/>
    </location>
</feature>
<evidence type="ECO:0000313" key="12">
    <source>
        <dbReference type="RefSeq" id="XP_016715961.2"/>
    </source>
</evidence>
<dbReference type="SMR" id="A0A1U8LMY0"/>
<evidence type="ECO:0000313" key="10">
    <source>
        <dbReference type="RefSeq" id="XP_016715958.2"/>
    </source>
</evidence>
<dbReference type="Gene3D" id="1.20.930.20">
    <property type="entry name" value="Adaptor protein Cbl, N-terminal domain"/>
    <property type="match status" value="1"/>
</dbReference>
<dbReference type="CDD" id="cd21037">
    <property type="entry name" value="MLKL_NTD"/>
    <property type="match status" value="1"/>
</dbReference>
<dbReference type="UniPathway" id="UPA00143"/>
<evidence type="ECO:0000256" key="5">
    <source>
        <dbReference type="ARBA" id="ARBA00022737"/>
    </source>
</evidence>
<dbReference type="InterPro" id="IPR013083">
    <property type="entry name" value="Znf_RING/FYVE/PHD"/>
</dbReference>
<dbReference type="GO" id="GO:0061630">
    <property type="term" value="F:ubiquitin protein ligase activity"/>
    <property type="evidence" value="ECO:0007669"/>
    <property type="project" value="UniProtKB-EC"/>
</dbReference>
<dbReference type="InterPro" id="IPR011989">
    <property type="entry name" value="ARM-like"/>
</dbReference>
<dbReference type="STRING" id="3635.A0A1U8LMY0"/>
<dbReference type="SMART" id="SM00185">
    <property type="entry name" value="ARM"/>
    <property type="match status" value="6"/>
</dbReference>
<dbReference type="InterPro" id="IPR036537">
    <property type="entry name" value="Adaptor_Cbl_N_dom_sf"/>
</dbReference>
<dbReference type="RefSeq" id="XP_016715961.2">
    <property type="nucleotide sequence ID" value="XM_016860472.2"/>
</dbReference>
<dbReference type="SUPFAM" id="SSF57850">
    <property type="entry name" value="RING/U-box"/>
    <property type="match status" value="1"/>
</dbReference>
<evidence type="ECO:0000259" key="8">
    <source>
        <dbReference type="PROSITE" id="PS51698"/>
    </source>
</evidence>
<dbReference type="Gene3D" id="1.25.10.10">
    <property type="entry name" value="Leucine-rich Repeat Variant"/>
    <property type="match status" value="3"/>
</dbReference>
<dbReference type="PROSITE" id="PS50176">
    <property type="entry name" value="ARM_REPEAT"/>
    <property type="match status" value="1"/>
</dbReference>
<dbReference type="PANTHER" id="PTHR45958:SF15">
    <property type="entry name" value="RING-TYPE E3 UBIQUITIN TRANSFERASE"/>
    <property type="match status" value="1"/>
</dbReference>
<protein>
    <recommendedName>
        <fullName evidence="3">RING-type E3 ubiquitin transferase</fullName>
        <ecNumber evidence="3">2.3.2.27</ecNumber>
    </recommendedName>
</protein>
<dbReference type="AlphaFoldDB" id="A0A1U8LMY0"/>
<dbReference type="InterPro" id="IPR052608">
    <property type="entry name" value="U-box_domain_protein"/>
</dbReference>
<sequence>MAMELIPIGTILALVTNQVMKTAQAAKDIVIEKESFKVLSKHLFDIEPLLKELQLRQLNDSPAARLALEALEADVKKANTLVEKYKNRGRFYLLVKCRHIVHEVQEVTRDIGRSLAAFSIADTEVLSGISDQVNRLQSEMQKVEFKTSHSQLQIVDKLNQGLRDQKRDQCFANDMLEEIARAVGVPVEPSEISKELASFRREIEEAGNRKERAEVLFLEQVIELLSQADTARDFEEMKKQYFQRAQVIQRYDAQKEYIPPLKPFKCRISGEVMVDPVSLCTGTTCERAAIEAWFDCGKKTDPDTGDVLEDTSLRSNLPLRQSIEEWRELNYCLKIRACQAKLSSGVDLKVEEALNQMQELIRENSINKDWISIGGLTDKINSILGSSHNREVRKKILITLKDMVEGHARNKEKVIEHQGFDYIVPCLGRDRSISMAAVELLYELLQDRSKWNKSFCCQLSQQSSAILFLVTLLKGPVRESADHAEKILNKLFDVDEENISRAAKSGWYKPLIDRIVQGPESSRMSMMKALVTMELVDSNLKVLGEEGIIPPLLSMVASGNIELKELSLSVLVKLSSCHANKELIATGGGVPLVLKLMFSPHVCTILIVRCSEIVEKLSSEGNGVKFFVDEKGVQLELEPIIRELLALQQNSKSSNNFRRPALRALLGMCRSEAKLVKTAVLTANGVSLVLPLLDDPDSEIREIAVNLLFLFSQHESQGVVEYLLMPKRLEGLVGFLENDYNSDVKMAAAGLLANLPKSETSLTKKLIELDGLPAIINLLKSGSMEAKEHALSALFRFTDPANVKSQQIVVEHGAYPLFVNFLKVNSVTAKARAAALIGNLSMSSPKLTVASEKTGCWCFRTSCVPVCPAHGGICNVNTSFCLLEAKALPYIVKLLHDEVEETAYEAIQTLSTLVQDGCTQRGAIVLHDAGAINPVLDILTWGTDSLKGEAVGLLEKVFISKEMVDSYGTKARYLLVGLTGRNVHDDGLLGRKVAKVLSLVERYSKSSTSIIPGLF</sequence>
<dbReference type="GeneID" id="107929123"/>
<dbReference type="InterPro" id="IPR000225">
    <property type="entry name" value="Armadillo"/>
</dbReference>
<dbReference type="SUPFAM" id="SSF48371">
    <property type="entry name" value="ARM repeat"/>
    <property type="match status" value="2"/>
</dbReference>
<dbReference type="Pfam" id="PF25598">
    <property type="entry name" value="ARM_PUB"/>
    <property type="match status" value="1"/>
</dbReference>
<dbReference type="InterPro" id="IPR045210">
    <property type="entry name" value="RING-Ubox_PUB"/>
</dbReference>
<dbReference type="CDD" id="cd16664">
    <property type="entry name" value="RING-Ubox_PUB"/>
    <property type="match status" value="1"/>
</dbReference>
<name>A0A1U8LMY0_GOSHI</name>
<evidence type="ECO:0000256" key="6">
    <source>
        <dbReference type="ARBA" id="ARBA00022786"/>
    </source>
</evidence>
<dbReference type="InterPro" id="IPR058678">
    <property type="entry name" value="ARM_PUB"/>
</dbReference>
<dbReference type="RefSeq" id="XP_016715960.2">
    <property type="nucleotide sequence ID" value="XM_016860471.2"/>
</dbReference>
<evidence type="ECO:0000256" key="7">
    <source>
        <dbReference type="PROSITE-ProRule" id="PRU00259"/>
    </source>
</evidence>
<dbReference type="PANTHER" id="PTHR45958">
    <property type="entry name" value="RING-TYPE E3 UBIQUITIN TRANSFERASE"/>
    <property type="match status" value="1"/>
</dbReference>
<evidence type="ECO:0000313" key="11">
    <source>
        <dbReference type="RefSeq" id="XP_016715960.2"/>
    </source>
</evidence>
<dbReference type="EC" id="2.3.2.27" evidence="3"/>
<comment type="catalytic activity">
    <reaction evidence="1">
        <text>S-ubiquitinyl-[E2 ubiquitin-conjugating enzyme]-L-cysteine + [acceptor protein]-L-lysine = [E2 ubiquitin-conjugating enzyme]-L-cysteine + N(6)-ubiquitinyl-[acceptor protein]-L-lysine.</text>
        <dbReference type="EC" id="2.3.2.27"/>
    </reaction>
</comment>
<dbReference type="PROSITE" id="PS51698">
    <property type="entry name" value="U_BOX"/>
    <property type="match status" value="1"/>
</dbReference>
<organism evidence="9 12">
    <name type="scientific">Gossypium hirsutum</name>
    <name type="common">Upland cotton</name>
    <name type="synonym">Gossypium mexicanum</name>
    <dbReference type="NCBI Taxonomy" id="3635"/>
    <lineage>
        <taxon>Eukaryota</taxon>
        <taxon>Viridiplantae</taxon>
        <taxon>Streptophyta</taxon>
        <taxon>Embryophyta</taxon>
        <taxon>Tracheophyta</taxon>
        <taxon>Spermatophyta</taxon>
        <taxon>Magnoliopsida</taxon>
        <taxon>eudicotyledons</taxon>
        <taxon>Gunneridae</taxon>
        <taxon>Pentapetalae</taxon>
        <taxon>rosids</taxon>
        <taxon>malvids</taxon>
        <taxon>Malvales</taxon>
        <taxon>Malvaceae</taxon>
        <taxon>Malvoideae</taxon>
        <taxon>Gossypium</taxon>
    </lineage>
</organism>
<comment type="pathway">
    <text evidence="2">Protein modification; protein ubiquitination.</text>
</comment>
<dbReference type="Pfam" id="PF04564">
    <property type="entry name" value="U-box"/>
    <property type="match status" value="1"/>
</dbReference>
<dbReference type="RefSeq" id="XP_016715958.2">
    <property type="nucleotide sequence ID" value="XM_016860469.2"/>
</dbReference>
<reference evidence="9" key="1">
    <citation type="journal article" date="2020" name="Nat. Genet.">
        <title>Genomic diversifications of five Gossypium allopolyploid species and their impact on cotton improvement.</title>
        <authorList>
            <person name="Chen Z.J."/>
            <person name="Sreedasyam A."/>
            <person name="Ando A."/>
            <person name="Song Q."/>
            <person name="De Santiago L.M."/>
            <person name="Hulse-Kemp A.M."/>
            <person name="Ding M."/>
            <person name="Ye W."/>
            <person name="Kirkbride R.C."/>
            <person name="Jenkins J."/>
            <person name="Plott C."/>
            <person name="Lovell J."/>
            <person name="Lin Y.M."/>
            <person name="Vaughn R."/>
            <person name="Liu B."/>
            <person name="Simpson S."/>
            <person name="Scheffler B.E."/>
            <person name="Wen L."/>
            <person name="Saski C.A."/>
            <person name="Grover C.E."/>
            <person name="Hu G."/>
            <person name="Conover J.L."/>
            <person name="Carlson J.W."/>
            <person name="Shu S."/>
            <person name="Boston L.B."/>
            <person name="Williams M."/>
            <person name="Peterson D.G."/>
            <person name="McGee K."/>
            <person name="Jones D.C."/>
            <person name="Wendel J.F."/>
            <person name="Stelly D.M."/>
            <person name="Grimwood J."/>
            <person name="Schmutz J."/>
        </authorList>
    </citation>
    <scope>NUCLEOTIDE SEQUENCE [LARGE SCALE GENOMIC DNA]</scope>
    <source>
        <strain evidence="9">cv. TM-1</strain>
    </source>
</reference>
<dbReference type="PaxDb" id="3635-A0A1U8LMY0"/>
<dbReference type="InterPro" id="IPR016024">
    <property type="entry name" value="ARM-type_fold"/>
</dbReference>
<reference evidence="10 11" key="2">
    <citation type="submission" date="2025-05" db="UniProtKB">
        <authorList>
            <consortium name="RefSeq"/>
        </authorList>
    </citation>
    <scope>IDENTIFICATION</scope>
</reference>
<dbReference type="InterPro" id="IPR003613">
    <property type="entry name" value="Ubox_domain"/>
</dbReference>
<evidence type="ECO:0000256" key="2">
    <source>
        <dbReference type="ARBA" id="ARBA00004906"/>
    </source>
</evidence>
<dbReference type="SMART" id="SM00504">
    <property type="entry name" value="Ubox"/>
    <property type="match status" value="1"/>
</dbReference>
<proteinExistence type="predicted"/>